<reference evidence="1 2" key="1">
    <citation type="submission" date="2015-01" db="EMBL/GenBank/DDBJ databases">
        <title>The Genome Sequence of Cryptococcus gattii EJB2.</title>
        <authorList>
            <consortium name="The Broad Institute Genomics Platform"/>
            <person name="Cuomo C."/>
            <person name="Litvintseva A."/>
            <person name="Chen Y."/>
            <person name="Heitman J."/>
            <person name="Sun S."/>
            <person name="Springer D."/>
            <person name="Dromer F."/>
            <person name="Young S."/>
            <person name="Zeng Q."/>
            <person name="Gargeya S."/>
            <person name="Abouelleil A."/>
            <person name="Alvarado L."/>
            <person name="Chapman S.B."/>
            <person name="Gainer-Dewar J."/>
            <person name="Goldberg J."/>
            <person name="Griggs A."/>
            <person name="Gujja S."/>
            <person name="Hansen M."/>
            <person name="Howarth C."/>
            <person name="Imamovic A."/>
            <person name="Larimer J."/>
            <person name="Murphy C."/>
            <person name="Naylor J."/>
            <person name="Pearson M."/>
            <person name="Priest M."/>
            <person name="Roberts A."/>
            <person name="Saif S."/>
            <person name="Shea T."/>
            <person name="Sykes S."/>
            <person name="Wortman J."/>
            <person name="Nusbaum C."/>
            <person name="Birren B."/>
        </authorList>
    </citation>
    <scope>NUCLEOTIDE SEQUENCE [LARGE SCALE GENOMIC DNA]</scope>
    <source>
        <strain evidence="1 2">EJB2</strain>
    </source>
</reference>
<name>A0ABR5BYG5_9TREE</name>
<protein>
    <submittedName>
        <fullName evidence="1">Uncharacterized protein</fullName>
    </submittedName>
</protein>
<organism evidence="1 2">
    <name type="scientific">Cryptococcus gattii EJB2</name>
    <dbReference type="NCBI Taxonomy" id="1296103"/>
    <lineage>
        <taxon>Eukaryota</taxon>
        <taxon>Fungi</taxon>
        <taxon>Dikarya</taxon>
        <taxon>Basidiomycota</taxon>
        <taxon>Agaricomycotina</taxon>
        <taxon>Tremellomycetes</taxon>
        <taxon>Tremellales</taxon>
        <taxon>Cryptococcaceae</taxon>
        <taxon>Cryptococcus</taxon>
        <taxon>Cryptococcus gattii species complex</taxon>
    </lineage>
</organism>
<sequence length="108" mass="11660">MPLSRSMWNDDRALTVELLAVSHLEKAPSDCPPPALSLELPLEACFADLSTQAQGQLERQTSDDSGFVQTHSPLSVPLFIVSSVLIILPPHPAIRLLGFSNSNVARVS</sequence>
<gene>
    <name evidence="1" type="ORF">I306_02141</name>
</gene>
<dbReference type="Proteomes" id="UP000054272">
    <property type="component" value="Unassembled WGS sequence"/>
</dbReference>
<proteinExistence type="predicted"/>
<accession>A0ABR5BYG5</accession>
<keyword evidence="2" id="KW-1185">Reference proteome</keyword>
<evidence type="ECO:0000313" key="2">
    <source>
        <dbReference type="Proteomes" id="UP000054272"/>
    </source>
</evidence>
<dbReference type="EMBL" id="KN848630">
    <property type="protein sequence ID" value="KIR80686.1"/>
    <property type="molecule type" value="Genomic_DNA"/>
</dbReference>
<evidence type="ECO:0000313" key="1">
    <source>
        <dbReference type="EMBL" id="KIR80686.1"/>
    </source>
</evidence>